<name>A0ABV7JJT1_9SPHI</name>
<keyword evidence="5" id="KW-1185">Reference proteome</keyword>
<feature type="modified residue" description="4-aspartylphosphate" evidence="2">
    <location>
        <position position="60"/>
    </location>
</feature>
<sequence length="237" mass="26962">MPRRDIRVALVDDKELFYVALQRKLKHIAGARSVFYANSRKALRQKLDTCSPLPDIVLMDIQLAVDENGFECTQWLREHYPQIRVVGYSDYPHAETIQRLINCGARAFIEKGLGAESLRMALFDVHESGYHFNQFIPDDVFLEAAQRLVLDDPAKITGTLQQIMMLCATDLTAAQIGEVVFLGERAVKNYIGHLCRYFGVKTTKAMVAQAFWQGLMPNRMPDQLRETIAKVKATIKE</sequence>
<dbReference type="EMBL" id="JBHRTA010000016">
    <property type="protein sequence ID" value="MFC3197125.1"/>
    <property type="molecule type" value="Genomic_DNA"/>
</dbReference>
<keyword evidence="2" id="KW-0597">Phosphoprotein</keyword>
<dbReference type="PROSITE" id="PS50110">
    <property type="entry name" value="RESPONSE_REGULATORY"/>
    <property type="match status" value="1"/>
</dbReference>
<reference evidence="5" key="1">
    <citation type="journal article" date="2019" name="Int. J. Syst. Evol. Microbiol.">
        <title>The Global Catalogue of Microorganisms (GCM) 10K type strain sequencing project: providing services to taxonomists for standard genome sequencing and annotation.</title>
        <authorList>
            <consortium name="The Broad Institute Genomics Platform"/>
            <consortium name="The Broad Institute Genome Sequencing Center for Infectious Disease"/>
            <person name="Wu L."/>
            <person name="Ma J."/>
        </authorList>
    </citation>
    <scope>NUCLEOTIDE SEQUENCE [LARGE SCALE GENOMIC DNA]</scope>
    <source>
        <strain evidence="5">KCTC 52416</strain>
    </source>
</reference>
<dbReference type="Pfam" id="PF00072">
    <property type="entry name" value="Response_reg"/>
    <property type="match status" value="1"/>
</dbReference>
<evidence type="ECO:0000256" key="1">
    <source>
        <dbReference type="ARBA" id="ARBA00023125"/>
    </source>
</evidence>
<proteinExistence type="predicted"/>
<dbReference type="InterPro" id="IPR001789">
    <property type="entry name" value="Sig_transdc_resp-reg_receiver"/>
</dbReference>
<dbReference type="SUPFAM" id="SSF52172">
    <property type="entry name" value="CheY-like"/>
    <property type="match status" value="1"/>
</dbReference>
<evidence type="ECO:0000313" key="4">
    <source>
        <dbReference type="EMBL" id="MFC3197125.1"/>
    </source>
</evidence>
<protein>
    <submittedName>
        <fullName evidence="4">Response regulator</fullName>
    </submittedName>
</protein>
<dbReference type="InterPro" id="IPR011006">
    <property type="entry name" value="CheY-like_superfamily"/>
</dbReference>
<dbReference type="PANTHER" id="PTHR45566">
    <property type="entry name" value="HTH-TYPE TRANSCRIPTIONAL REGULATOR YHJB-RELATED"/>
    <property type="match status" value="1"/>
</dbReference>
<dbReference type="SUPFAM" id="SSF46894">
    <property type="entry name" value="C-terminal effector domain of the bipartite response regulators"/>
    <property type="match status" value="1"/>
</dbReference>
<dbReference type="InterPro" id="IPR036388">
    <property type="entry name" value="WH-like_DNA-bd_sf"/>
</dbReference>
<comment type="caution">
    <text evidence="4">The sequence shown here is derived from an EMBL/GenBank/DDBJ whole genome shotgun (WGS) entry which is preliminary data.</text>
</comment>
<dbReference type="Proteomes" id="UP001595526">
    <property type="component" value="Unassembled WGS sequence"/>
</dbReference>
<dbReference type="Gene3D" id="3.40.50.2300">
    <property type="match status" value="1"/>
</dbReference>
<dbReference type="InterPro" id="IPR051015">
    <property type="entry name" value="EvgA-like"/>
</dbReference>
<dbReference type="SMART" id="SM00448">
    <property type="entry name" value="REC"/>
    <property type="match status" value="1"/>
</dbReference>
<evidence type="ECO:0000259" key="3">
    <source>
        <dbReference type="PROSITE" id="PS50110"/>
    </source>
</evidence>
<dbReference type="PANTHER" id="PTHR45566:SF1">
    <property type="entry name" value="HTH-TYPE TRANSCRIPTIONAL REGULATOR YHJB-RELATED"/>
    <property type="match status" value="1"/>
</dbReference>
<organism evidence="4 5">
    <name type="scientific">Parapedobacter deserti</name>
    <dbReference type="NCBI Taxonomy" id="1912957"/>
    <lineage>
        <taxon>Bacteria</taxon>
        <taxon>Pseudomonadati</taxon>
        <taxon>Bacteroidota</taxon>
        <taxon>Sphingobacteriia</taxon>
        <taxon>Sphingobacteriales</taxon>
        <taxon>Sphingobacteriaceae</taxon>
        <taxon>Parapedobacter</taxon>
    </lineage>
</organism>
<feature type="domain" description="Response regulatory" evidence="3">
    <location>
        <begin position="7"/>
        <end position="126"/>
    </location>
</feature>
<keyword evidence="1" id="KW-0238">DNA-binding</keyword>
<accession>A0ABV7JJT1</accession>
<evidence type="ECO:0000313" key="5">
    <source>
        <dbReference type="Proteomes" id="UP001595526"/>
    </source>
</evidence>
<evidence type="ECO:0000256" key="2">
    <source>
        <dbReference type="PROSITE-ProRule" id="PRU00169"/>
    </source>
</evidence>
<dbReference type="Gene3D" id="1.10.10.10">
    <property type="entry name" value="Winged helix-like DNA-binding domain superfamily/Winged helix DNA-binding domain"/>
    <property type="match status" value="1"/>
</dbReference>
<dbReference type="InterPro" id="IPR016032">
    <property type="entry name" value="Sig_transdc_resp-reg_C-effctor"/>
</dbReference>
<dbReference type="RefSeq" id="WP_379020516.1">
    <property type="nucleotide sequence ID" value="NZ_JBHRTA010000016.1"/>
</dbReference>
<gene>
    <name evidence="4" type="ORF">ACFOET_05845</name>
</gene>